<organism evidence="2 3">
    <name type="scientific">Prorocentrum cordatum</name>
    <dbReference type="NCBI Taxonomy" id="2364126"/>
    <lineage>
        <taxon>Eukaryota</taxon>
        <taxon>Sar</taxon>
        <taxon>Alveolata</taxon>
        <taxon>Dinophyceae</taxon>
        <taxon>Prorocentrales</taxon>
        <taxon>Prorocentraceae</taxon>
        <taxon>Prorocentrum</taxon>
    </lineage>
</organism>
<feature type="region of interest" description="Disordered" evidence="1">
    <location>
        <begin position="45"/>
        <end position="72"/>
    </location>
</feature>
<sequence length="1117" mass="121710">MNFEADGIRVTQGAAELQMNADIAAEMDHLDAIEVLDDDIQRTAAAAEAAPATPTSSPTSSTPPTSIPSGPDLSAQLIASRLRSSRSPCNLAEKRTWASADAQHARGAIAKISRDAVKCETDLPKSLLARRELGPAAVETLHAHREAADNFLLTQRSNILSLDVASFAEKSEPKVWERLLGQAATNIMDLRRSPIMSDRWAALVKSPRIAPRPFESTHPGRNCPRHLRMGLAVFKPPFIGSQSIPKILEHVLSLAQIAAATVATVDMLAKDLPRFYAIIRGPTLGQIVRRPPQRSRVNGPAVLHRVWPLCSQMAAPSDTRAPAHPEASSEVRAEALDGRALIDPGTAAAKLKWAPSQHGGRAAAAPSMAPSAPAATKTRSTPPAGARRDGHFMLDISVVRWNAQARFASDLARHQARANCVNELMSQADARMLTETHGANAGNGAAVTEADLFGVGGPHWDSMTTLPALRAHVRNRHSGRRAAMEHRAMLAETPGATPIRRLLVFKATMTEVAFRLDADAGRPPAATDLDDRLGVKMKFARAVEQGGQVLTEPGAMAKEPRRHWAQVFAPRGVDEQLLKGWLLEDEAHGPAADALQILRRLAELPENQHRVERCQASVEDCCIFHLCAASTALTAAELAARLGGPSLTASGPAADEKKDWQARAARVLCAAARTHNAWRHGQLCADAPDAFRGYARAAAFGQSKLQHLIQTTAKRLRGVAAKRQATGKEPGSWRPALAAPVPGMLEGMDASFIRGLPDNGEAVFHDGPERFEDFVGCLRQAVAEHAEGGARFRSLDVSRVVLPPEAVECLFAALAEHAVHVDVLKMFKVGVDDNGLRVAAGWLAALSPEKLPSQLHLSHNRIGAESFAELVGLLEEQRALLEEPARPIWTRVEGNPGLGDDFVQGLVETAAERRTPPRPRRWRWPGTPASASPPSTAARPPTARTPPPRPPSELQQCGRRRQGSNGRRRTRAPPCPQRRGRVRCSRRGRGRARRNGSLRRRACGLSSSGHRSCDRRVGCCSQGGPGRRRCRRGWWRPGDPSRPRGRRRQWQRDPGSRRGHRRQRRRGPGRRRSRRRQRQRGPGRRRSPRMRPRRFLPCRGGQAAAAPGRPRSGPRRG</sequence>
<name>A0ABN9WPS0_9DINO</name>
<evidence type="ECO:0000313" key="2">
    <source>
        <dbReference type="EMBL" id="CAK0888687.1"/>
    </source>
</evidence>
<proteinExistence type="predicted"/>
<comment type="caution">
    <text evidence="2">The sequence shown here is derived from an EMBL/GenBank/DDBJ whole genome shotgun (WGS) entry which is preliminary data.</text>
</comment>
<feature type="compositionally biased region" description="Low complexity" evidence="1">
    <location>
        <begin position="362"/>
        <end position="375"/>
    </location>
</feature>
<evidence type="ECO:0000313" key="3">
    <source>
        <dbReference type="Proteomes" id="UP001189429"/>
    </source>
</evidence>
<protein>
    <submittedName>
        <fullName evidence="2">Uncharacterized protein</fullName>
    </submittedName>
</protein>
<feature type="compositionally biased region" description="Low complexity" evidence="1">
    <location>
        <begin position="45"/>
        <end position="69"/>
    </location>
</feature>
<dbReference type="Proteomes" id="UP001189429">
    <property type="component" value="Unassembled WGS sequence"/>
</dbReference>
<keyword evidence="3" id="KW-1185">Reference proteome</keyword>
<reference evidence="2" key="1">
    <citation type="submission" date="2023-10" db="EMBL/GenBank/DDBJ databases">
        <authorList>
            <person name="Chen Y."/>
            <person name="Shah S."/>
            <person name="Dougan E. K."/>
            <person name="Thang M."/>
            <person name="Chan C."/>
        </authorList>
    </citation>
    <scope>NUCLEOTIDE SEQUENCE [LARGE SCALE GENOMIC DNA]</scope>
</reference>
<feature type="compositionally biased region" description="Basic residues" evidence="1">
    <location>
        <begin position="978"/>
        <end position="1002"/>
    </location>
</feature>
<dbReference type="EMBL" id="CAUYUJ010019115">
    <property type="protein sequence ID" value="CAK0888687.1"/>
    <property type="molecule type" value="Genomic_DNA"/>
</dbReference>
<feature type="compositionally biased region" description="Low complexity" evidence="1">
    <location>
        <begin position="924"/>
        <end position="942"/>
    </location>
</feature>
<feature type="region of interest" description="Disordered" evidence="1">
    <location>
        <begin position="352"/>
        <end position="388"/>
    </location>
</feature>
<gene>
    <name evidence="2" type="ORF">PCOR1329_LOCUS69425</name>
</gene>
<feature type="region of interest" description="Disordered" evidence="1">
    <location>
        <begin position="909"/>
        <end position="1117"/>
    </location>
</feature>
<evidence type="ECO:0000256" key="1">
    <source>
        <dbReference type="SAM" id="MobiDB-lite"/>
    </source>
</evidence>
<feature type="compositionally biased region" description="Low complexity" evidence="1">
    <location>
        <begin position="1097"/>
        <end position="1111"/>
    </location>
</feature>
<feature type="compositionally biased region" description="Basic residues" evidence="1">
    <location>
        <begin position="958"/>
        <end position="971"/>
    </location>
</feature>
<accession>A0ABN9WPS0</accession>
<feature type="compositionally biased region" description="Basic residues" evidence="1">
    <location>
        <begin position="1057"/>
        <end position="1096"/>
    </location>
</feature>